<feature type="compositionally biased region" description="Basic and acidic residues" evidence="1">
    <location>
        <begin position="256"/>
        <end position="266"/>
    </location>
</feature>
<feature type="compositionally biased region" description="Basic and acidic residues" evidence="1">
    <location>
        <begin position="1494"/>
        <end position="1507"/>
    </location>
</feature>
<feature type="compositionally biased region" description="Basic and acidic residues" evidence="1">
    <location>
        <begin position="572"/>
        <end position="601"/>
    </location>
</feature>
<feature type="compositionally biased region" description="Low complexity" evidence="1">
    <location>
        <begin position="415"/>
        <end position="427"/>
    </location>
</feature>
<feature type="compositionally biased region" description="Acidic residues" evidence="1">
    <location>
        <begin position="1653"/>
        <end position="1662"/>
    </location>
</feature>
<feature type="compositionally biased region" description="Polar residues" evidence="1">
    <location>
        <begin position="1412"/>
        <end position="1433"/>
    </location>
</feature>
<feature type="compositionally biased region" description="Basic and acidic residues" evidence="1">
    <location>
        <begin position="362"/>
        <end position="374"/>
    </location>
</feature>
<sequence>MSFPCKQQPDSPGCLRLPSQEQPDMMSAGDTRESQLVLQLVSWDPTASAARNLVRHTGRGRSTRVVERAGPVVPNTRCVSSSSPTHSAILAQSQQAPSFPAAGVRCPASLKQDDHLASTSAPGTAPSHCCVRQPEAKLSQVEKGDEPSCRLHRKLSAELPSSLGQGPTFSSSVAEAVSCFRPHCLTAHTTDSGESAQRQNEVSSDSRGFAPTTESDTGKDEGRRNFCSVKGDSSTVGVSEKDFNQKLLQSGSAETGEEKLGDKQQRDVFSGKGSRTTTTTTTTRESPSQMETQGTGGGGADINTAETSHSDREERDKCENPSSAIERCQPGHHDGELYRPPNDLISPGVVPLSCSRLSPESSDSRKEEGEKNAEEVDGSLSPGKNDFHDVKWVQLSQEITSAEESEEGRSTAPDNSPSSVSTSSNVPQLSSLSYHRFYQKTSSSTTSLSPSSLLSVATTTSSPPSDSSSPSSSSSSSLCSSPSVIEAVASSLLSSAVMCPTAPSEDRSNSEELLLSLLGEKRNEDPLFYREKDHDDREKHLADFTERREERTVSVSPECHKEDSVEEFLSIESDRHTAENHREDSHESTQDVEDERKREGKGGGVRNGIRLLQESVDFRKVGDTRGDTSHAKGEDDSKGEKEGNDKDINDRNSAAIRTDQDASHSLSVNLGSSTRRRCIRDEELGQEEEKKESLDLSNSMKRLLTRYVRIEEDKHLLHLHHSIRLVSSYHLGKDMKATAIFSSSLPPPSARSWPSRGSPTVQRGKQRIGRDPSEDEEEEEVELLKQLGSILRQLLRLQERKTGERKKRRLASVSMSEVDEGRKDSPSFSQIMKHNKKEGFVCSPVKEKEDRREKSREPVLEEDRQLRQDDGNDRDQANRLGVVKEGGTRGNSRKHVKDQDKNEERKQERAREKEKEGRCKSSRRRPENPDGDLACRLDGYRKVLAGEVFSRETSSFQTSKQVQPCQPLQEEDCRKRAVHTPSHWDGCSSVTHRDLVKSINLQSTMERAAIAARLSDAQQAPSSTRLLSSTFMDASRIYRDAEERMRRTPGNGLITDTSLVLSSSKSDPSSSESLLMSHVASSISERIGLHRVRTEEGADLRMERGKKNEEEKENFSCAKRLKSDEFDVGKKRNLADLQNVKESEKCSLGAIPRSLEVSSSGFCSFKESDQNEEKEEREVAHSLDPLKNDLKVITANQNDEGVPGASLLGGVTKRGRQTSISSMASTATKTEESEEGLRERKRMRDDNDDREELGERGEGEGEKEESRLEKIFEAVSKLLREGRALSSFLQSSSTHPVPSPLSLEQNEERREREAGDDGQRRRSPSSGVRTPHIVEWPPEQLDDSIDHRAKAEDDIGVDLDTDHSNNKTLDGDEEKRDIDPPEGEKIIDSENDASLPTASSSSTASPPPVASQISSVDENCSAPTTSLRSSLDSGSRPHMYRSIIRKLGHAANQLAPEELVFLYQSLASSADTSCLKNDKKLPVKDTSGTEDDERTSLDRSSPQEENRSLSCRVASSSSLSGSSVNPRLSSRSGHLETIRSSSSSPSSSFLSQLRDSLSLPLSSCVTNNNSPRCLSKESLETCHSEEKTNRSHDSHTEVYACLSSFRKNKKNGEGEWHHNLNSLRTTASTEMDRCRAHFERRPSKADQRVQIQEVEEEEEGDDEKGYLGEISPSLSSSSSFFRLISSSSGKALGQQRSESSLVFEGRSSDHLQKNDRNQDFCTGAKTMKNRDGSHGVSSFKMIDISNAVLCEERGDLDTPSFSSCSFSSPLRSTTSFAGKRIVSHDKLNKQRDQQVFILPSSSFSSSASPPTISSPSQSSLLSYSEGHREGLCTPYEARDRYKPPSECGAVRGVYFDVTNQAWAANMRVNGKVQKKSFSLKRYGRAARRKAVEARREMERIFGRTATLPYIECFPSVFPPPSSASHYLSPQQHSQCYVAPHFQYPRHLHYPGDHTSTPSSVDVGRRDAMTSMMEGKNSW</sequence>
<dbReference type="RefSeq" id="XP_067919135.1">
    <property type="nucleotide sequence ID" value="XM_068068888.1"/>
</dbReference>
<feature type="region of interest" description="Disordered" evidence="1">
    <location>
        <begin position="1287"/>
        <end position="1436"/>
    </location>
</feature>
<feature type="compositionally biased region" description="Basic and acidic residues" evidence="1">
    <location>
        <begin position="1229"/>
        <end position="1268"/>
    </location>
</feature>
<proteinExistence type="predicted"/>
<feature type="region of interest" description="Disordered" evidence="1">
    <location>
        <begin position="440"/>
        <end position="480"/>
    </location>
</feature>
<reference evidence="2 3" key="1">
    <citation type="journal article" date="2017" name="Int. J. Parasitol.">
        <title>The genome of the protozoan parasite Cystoisospora suis and a reverse vaccinology approach to identify vaccine candidates.</title>
        <authorList>
            <person name="Palmieri N."/>
            <person name="Shrestha A."/>
            <person name="Ruttkowski B."/>
            <person name="Beck T."/>
            <person name="Vogl C."/>
            <person name="Tomley F."/>
            <person name="Blake D.P."/>
            <person name="Joachim A."/>
        </authorList>
    </citation>
    <scope>NUCLEOTIDE SEQUENCE [LARGE SCALE GENOMIC DNA]</scope>
    <source>
        <strain evidence="2 3">Wien I</strain>
    </source>
</reference>
<feature type="compositionally biased region" description="Low complexity" evidence="1">
    <location>
        <begin position="1393"/>
        <end position="1404"/>
    </location>
</feature>
<feature type="compositionally biased region" description="Basic and acidic residues" evidence="1">
    <location>
        <begin position="845"/>
        <end position="877"/>
    </location>
</feature>
<accession>A0A2C6KLU4</accession>
<feature type="compositionally biased region" description="Low complexity" evidence="1">
    <location>
        <begin position="441"/>
        <end position="480"/>
    </location>
</feature>
<feature type="region of interest" description="Disordered" evidence="1">
    <location>
        <begin position="742"/>
        <end position="781"/>
    </location>
</feature>
<feature type="compositionally biased region" description="Basic and acidic residues" evidence="1">
    <location>
        <begin position="1344"/>
        <end position="1353"/>
    </location>
</feature>
<feature type="region of interest" description="Disordered" evidence="1">
    <location>
        <begin position="188"/>
        <end position="427"/>
    </location>
</feature>
<feature type="region of interest" description="Disordered" evidence="1">
    <location>
        <begin position="526"/>
        <end position="649"/>
    </location>
</feature>
<feature type="region of interest" description="Disordered" evidence="1">
    <location>
        <begin position="1195"/>
        <end position="1268"/>
    </location>
</feature>
<protein>
    <submittedName>
        <fullName evidence="2">Ap2 domain transcription factor ap2ix-9</fullName>
    </submittedName>
</protein>
<feature type="compositionally biased region" description="Low complexity" evidence="1">
    <location>
        <begin position="1058"/>
        <end position="1072"/>
    </location>
</feature>
<dbReference type="Gene3D" id="1.20.5.2050">
    <property type="match status" value="1"/>
</dbReference>
<feature type="compositionally biased region" description="Basic and acidic residues" evidence="1">
    <location>
        <begin position="308"/>
        <end position="319"/>
    </location>
</feature>
<feature type="compositionally biased region" description="Basic and acidic residues" evidence="1">
    <location>
        <begin position="1360"/>
        <end position="1388"/>
    </location>
</feature>
<feature type="compositionally biased region" description="Polar residues" evidence="1">
    <location>
        <begin position="1287"/>
        <end position="1296"/>
    </location>
</feature>
<feature type="compositionally biased region" description="Basic and acidic residues" evidence="1">
    <location>
        <begin position="526"/>
        <end position="563"/>
    </location>
</feature>
<evidence type="ECO:0000256" key="1">
    <source>
        <dbReference type="SAM" id="MobiDB-lite"/>
    </source>
</evidence>
<feature type="region of interest" description="Disordered" evidence="1">
    <location>
        <begin position="802"/>
        <end position="934"/>
    </location>
</feature>
<feature type="compositionally biased region" description="Polar residues" evidence="1">
    <location>
        <begin position="188"/>
        <end position="206"/>
    </location>
</feature>
<dbReference type="OrthoDB" id="331892at2759"/>
<feature type="compositionally biased region" description="Low complexity" evidence="1">
    <location>
        <begin position="1540"/>
        <end position="1549"/>
    </location>
</feature>
<feature type="region of interest" description="Disordered" evidence="1">
    <location>
        <begin position="1048"/>
        <end position="1072"/>
    </location>
</feature>
<dbReference type="GeneID" id="94432099"/>
<evidence type="ECO:0000313" key="2">
    <source>
        <dbReference type="EMBL" id="PHJ17414.1"/>
    </source>
</evidence>
<dbReference type="VEuPathDB" id="ToxoDB:CSUI_008763"/>
<feature type="region of interest" description="Disordered" evidence="1">
    <location>
        <begin position="1640"/>
        <end position="1665"/>
    </location>
</feature>
<feature type="compositionally biased region" description="Basic and acidic residues" evidence="1">
    <location>
        <begin position="897"/>
        <end position="934"/>
    </location>
</feature>
<feature type="compositionally biased region" description="Basic and acidic residues" evidence="1">
    <location>
        <begin position="616"/>
        <end position="649"/>
    </location>
</feature>
<feature type="region of interest" description="Disordered" evidence="1">
    <location>
        <begin position="1800"/>
        <end position="1821"/>
    </location>
</feature>
<name>A0A2C6KLU4_9APIC</name>
<dbReference type="EMBL" id="MIGC01004998">
    <property type="protein sequence ID" value="PHJ17414.1"/>
    <property type="molecule type" value="Genomic_DNA"/>
</dbReference>
<feature type="region of interest" description="Disordered" evidence="1">
    <location>
        <begin position="1"/>
        <end position="31"/>
    </location>
</feature>
<feature type="region of interest" description="Disordered" evidence="1">
    <location>
        <begin position="1695"/>
        <end position="1736"/>
    </location>
</feature>
<keyword evidence="3" id="KW-1185">Reference proteome</keyword>
<comment type="caution">
    <text evidence="2">The sequence shown here is derived from an EMBL/GenBank/DDBJ whole genome shotgun (WGS) entry which is preliminary data.</text>
</comment>
<feature type="compositionally biased region" description="Basic and acidic residues" evidence="1">
    <location>
        <begin position="1306"/>
        <end position="1320"/>
    </location>
</feature>
<gene>
    <name evidence="2" type="ORF">CSUI_008763</name>
</gene>
<feature type="compositionally biased region" description="Low complexity" evidence="1">
    <location>
        <begin position="1508"/>
        <end position="1532"/>
    </location>
</feature>
<feature type="region of interest" description="Disordered" evidence="1">
    <location>
        <begin position="1478"/>
        <end position="1549"/>
    </location>
</feature>
<evidence type="ECO:0000313" key="3">
    <source>
        <dbReference type="Proteomes" id="UP000221165"/>
    </source>
</evidence>
<dbReference type="Proteomes" id="UP000221165">
    <property type="component" value="Unassembled WGS sequence"/>
</dbReference>
<feature type="compositionally biased region" description="Basic and acidic residues" evidence="1">
    <location>
        <begin position="1706"/>
        <end position="1718"/>
    </location>
</feature>
<organism evidence="2 3">
    <name type="scientific">Cystoisospora suis</name>
    <dbReference type="NCBI Taxonomy" id="483139"/>
    <lineage>
        <taxon>Eukaryota</taxon>
        <taxon>Sar</taxon>
        <taxon>Alveolata</taxon>
        <taxon>Apicomplexa</taxon>
        <taxon>Conoidasida</taxon>
        <taxon>Coccidia</taxon>
        <taxon>Eucoccidiorida</taxon>
        <taxon>Eimeriorina</taxon>
        <taxon>Sarcocystidae</taxon>
        <taxon>Cystoisospora</taxon>
    </lineage>
</organism>
<feature type="compositionally biased region" description="Polar residues" evidence="1">
    <location>
        <begin position="284"/>
        <end position="293"/>
    </location>
</feature>